<evidence type="ECO:0000313" key="1">
    <source>
        <dbReference type="EMBL" id="SFK21144.1"/>
    </source>
</evidence>
<keyword evidence="2" id="KW-1185">Reference proteome</keyword>
<sequence>MQTVFQQIIFTRKVLCINGPSDKIVSLILQI</sequence>
<dbReference type="EMBL" id="FOSP01000002">
    <property type="protein sequence ID" value="SFK21144.1"/>
    <property type="molecule type" value="Genomic_DNA"/>
</dbReference>
<name>A0A1I3XNK6_9PROT</name>
<dbReference type="Proteomes" id="UP000199533">
    <property type="component" value="Unassembled WGS sequence"/>
</dbReference>
<proteinExistence type="predicted"/>
<gene>
    <name evidence="1" type="ORF">SAMN05216302_10028</name>
</gene>
<dbReference type="AlphaFoldDB" id="A0A1I3XNK6"/>
<protein>
    <submittedName>
        <fullName evidence="1">Uncharacterized protein</fullName>
    </submittedName>
</protein>
<evidence type="ECO:0000313" key="2">
    <source>
        <dbReference type="Proteomes" id="UP000199533"/>
    </source>
</evidence>
<reference evidence="2" key="1">
    <citation type="submission" date="2016-10" db="EMBL/GenBank/DDBJ databases">
        <authorList>
            <person name="Varghese N."/>
            <person name="Submissions S."/>
        </authorList>
    </citation>
    <scope>NUCLEOTIDE SEQUENCE [LARGE SCALE GENOMIC DNA]</scope>
    <source>
        <strain evidence="2">Nm69</strain>
    </source>
</reference>
<dbReference type="STRING" id="52441.SAMN05216302_10028"/>
<accession>A0A1I3XNK6</accession>
<organism evidence="1 2">
    <name type="scientific">Nitrosomonas aestuarii</name>
    <dbReference type="NCBI Taxonomy" id="52441"/>
    <lineage>
        <taxon>Bacteria</taxon>
        <taxon>Pseudomonadati</taxon>
        <taxon>Pseudomonadota</taxon>
        <taxon>Betaproteobacteria</taxon>
        <taxon>Nitrosomonadales</taxon>
        <taxon>Nitrosomonadaceae</taxon>
        <taxon>Nitrosomonas</taxon>
    </lineage>
</organism>